<proteinExistence type="predicted"/>
<reference evidence="1 2" key="1">
    <citation type="submission" date="2024-03" db="EMBL/GenBank/DDBJ databases">
        <title>YIM 134122 draft genome.</title>
        <authorList>
            <person name="Zuo S."/>
            <person name="Xiong L."/>
        </authorList>
    </citation>
    <scope>NUCLEOTIDE SEQUENCE [LARGE SCALE GENOMIC DNA]</scope>
    <source>
        <strain evidence="1 2">YIM 134122</strain>
    </source>
</reference>
<gene>
    <name evidence="1" type="ORF">WJX64_05030</name>
</gene>
<protein>
    <submittedName>
        <fullName evidence="1">Uncharacterized protein</fullName>
    </submittedName>
</protein>
<dbReference type="EMBL" id="JBCLVG010000001">
    <property type="protein sequence ID" value="MEN1945901.1"/>
    <property type="molecule type" value="Genomic_DNA"/>
</dbReference>
<name>A0ABU9W1M7_9MICO</name>
<comment type="caution">
    <text evidence="1">The sequence shown here is derived from an EMBL/GenBank/DDBJ whole genome shotgun (WGS) entry which is preliminary data.</text>
</comment>
<dbReference type="InterPro" id="IPR009060">
    <property type="entry name" value="UBA-like_sf"/>
</dbReference>
<dbReference type="Gene3D" id="1.10.8.1060">
    <property type="entry name" value="Corynebacterium glutamicum thioredoxin-dependent arsenate reductase, N-terminal domain"/>
    <property type="match status" value="1"/>
</dbReference>
<dbReference type="RefSeq" id="WP_342112399.1">
    <property type="nucleotide sequence ID" value="NZ_JBCAUN010000001.1"/>
</dbReference>
<dbReference type="Proteomes" id="UP001425155">
    <property type="component" value="Unassembled WGS sequence"/>
</dbReference>
<evidence type="ECO:0000313" key="1">
    <source>
        <dbReference type="EMBL" id="MEN1945901.1"/>
    </source>
</evidence>
<dbReference type="NCBIfam" id="NF046112">
    <property type="entry name" value="MSMEG_6209_Nter"/>
    <property type="match status" value="1"/>
</dbReference>
<organism evidence="1 2">
    <name type="scientific">Leifsonia stereocauli</name>
    <dbReference type="NCBI Taxonomy" id="3134136"/>
    <lineage>
        <taxon>Bacteria</taxon>
        <taxon>Bacillati</taxon>
        <taxon>Actinomycetota</taxon>
        <taxon>Actinomycetes</taxon>
        <taxon>Micrococcales</taxon>
        <taxon>Microbacteriaceae</taxon>
        <taxon>Leifsonia</taxon>
    </lineage>
</organism>
<sequence>MNADEENAAVEKVVERLEDRFPEVDPDVVEQVVEEEHHNLDGNPIRDFVPVLVEHEARDRIRSEFANASDGTLYVPPGLEP</sequence>
<keyword evidence="2" id="KW-1185">Reference proteome</keyword>
<dbReference type="SUPFAM" id="SSF46934">
    <property type="entry name" value="UBA-like"/>
    <property type="match status" value="1"/>
</dbReference>
<accession>A0ABU9W1M7</accession>
<evidence type="ECO:0000313" key="2">
    <source>
        <dbReference type="Proteomes" id="UP001425155"/>
    </source>
</evidence>